<dbReference type="AlphaFoldDB" id="A0A6J6LQR7"/>
<gene>
    <name evidence="1" type="ORF">UFOPK2169_01599</name>
</gene>
<protein>
    <submittedName>
        <fullName evidence="1">Unannotated protein</fullName>
    </submittedName>
</protein>
<reference evidence="1" key="1">
    <citation type="submission" date="2020-05" db="EMBL/GenBank/DDBJ databases">
        <authorList>
            <person name="Chiriac C."/>
            <person name="Salcher M."/>
            <person name="Ghai R."/>
            <person name="Kavagutti S V."/>
        </authorList>
    </citation>
    <scope>NUCLEOTIDE SEQUENCE</scope>
</reference>
<name>A0A6J6LQR7_9ZZZZ</name>
<proteinExistence type="predicted"/>
<dbReference type="EMBL" id="CAEZWE010000092">
    <property type="protein sequence ID" value="CAB4663992.1"/>
    <property type="molecule type" value="Genomic_DNA"/>
</dbReference>
<accession>A0A6J6LQR7</accession>
<evidence type="ECO:0000313" key="1">
    <source>
        <dbReference type="EMBL" id="CAB4663992.1"/>
    </source>
</evidence>
<organism evidence="1">
    <name type="scientific">freshwater metagenome</name>
    <dbReference type="NCBI Taxonomy" id="449393"/>
    <lineage>
        <taxon>unclassified sequences</taxon>
        <taxon>metagenomes</taxon>
        <taxon>ecological metagenomes</taxon>
    </lineage>
</organism>
<sequence>MLFGDANPSRVLLAAVILASGDIEKALAEGLVTSLDVDAAVAAIKNGTLDAWRQRAEAEFGK</sequence>